<proteinExistence type="inferred from homology"/>
<organism evidence="7 8">
    <name type="scientific">Actinoplanes couchii</name>
    <dbReference type="NCBI Taxonomy" id="403638"/>
    <lineage>
        <taxon>Bacteria</taxon>
        <taxon>Bacillati</taxon>
        <taxon>Actinomycetota</taxon>
        <taxon>Actinomycetes</taxon>
        <taxon>Micromonosporales</taxon>
        <taxon>Micromonosporaceae</taxon>
        <taxon>Actinoplanes</taxon>
    </lineage>
</organism>
<keyword evidence="5" id="KW-0547">Nucleotide-binding</keyword>
<comment type="cofactor">
    <cofactor evidence="5">
        <name>FAD</name>
        <dbReference type="ChEBI" id="CHEBI:57692"/>
    </cofactor>
</comment>
<dbReference type="InterPro" id="IPR002938">
    <property type="entry name" value="FAD-bd"/>
</dbReference>
<comment type="similarity">
    <text evidence="5">Belongs to the aromatic-ring hydroxylase family. TetX subfamily.</text>
</comment>
<keyword evidence="1 5" id="KW-0285">Flavoprotein</keyword>
<feature type="binding site" evidence="5">
    <location>
        <position position="294"/>
    </location>
    <ligand>
        <name>FAD</name>
        <dbReference type="ChEBI" id="CHEBI:57692"/>
    </ligand>
</feature>
<feature type="domain" description="FAD-binding" evidence="6">
    <location>
        <begin position="289"/>
        <end position="348"/>
    </location>
</feature>
<keyword evidence="5" id="KW-0521">NADP</keyword>
<comment type="function">
    <text evidence="5">An FAD-requiring monooxygenase active on some tetracycline antibiotic derivatives, which leads to their inactivation. Hydroxylates carbon 11a of tetracycline and some analogs.</text>
</comment>
<feature type="binding site" evidence="5">
    <location>
        <position position="47"/>
    </location>
    <ligand>
        <name>FAD</name>
        <dbReference type="ChEBI" id="CHEBI:57692"/>
    </ligand>
</feature>
<reference evidence="7 8" key="1">
    <citation type="submission" date="2021-01" db="EMBL/GenBank/DDBJ databases">
        <title>Whole genome shotgun sequence of Actinoplanes couchii NBRC 106145.</title>
        <authorList>
            <person name="Komaki H."/>
            <person name="Tamura T."/>
        </authorList>
    </citation>
    <scope>NUCLEOTIDE SEQUENCE [LARGE SCALE GENOMIC DNA]</scope>
    <source>
        <strain evidence="7 8">NBRC 106145</strain>
    </source>
</reference>
<evidence type="ECO:0000256" key="2">
    <source>
        <dbReference type="ARBA" id="ARBA00022827"/>
    </source>
</evidence>
<keyword evidence="2 5" id="KW-0274">FAD</keyword>
<evidence type="ECO:0000256" key="3">
    <source>
        <dbReference type="ARBA" id="ARBA00023002"/>
    </source>
</evidence>
<feature type="binding site" evidence="5">
    <location>
        <position position="40"/>
    </location>
    <ligand>
        <name>NADPH</name>
        <dbReference type="ChEBI" id="CHEBI:57783"/>
    </ligand>
</feature>
<evidence type="ECO:0000256" key="5">
    <source>
        <dbReference type="HAMAP-Rule" id="MF_00845"/>
    </source>
</evidence>
<dbReference type="Pfam" id="PF01494">
    <property type="entry name" value="FAD_binding_3"/>
    <property type="match status" value="2"/>
</dbReference>
<dbReference type="InterPro" id="IPR036188">
    <property type="entry name" value="FAD/NAD-bd_sf"/>
</dbReference>
<sequence>MSRSTAIVGAGLSGLVLARILQEHGITATVYESDAGPAARRQGGQLDIHHDSGQQALRAAGLHDEFLRHVHPQAEHARILDRDGHVHLDAAGGGGRPEIDRTALRDLLIGSLDPGRIRWGHKVTAARTLDDGRHELTFADGTATAADLLIGADGTWSRVRPLLSEAVPAYAGITHFEVEIPDARNRHPDLAATVGPGMIFALGGDDRAILGHGGDHLELGVSFRAPQDWLRTSGVDRADPAAARAALISKLSGWSGTLTDLVRACDDTITARQIFALPPGHSWPRVPGLTLVGDAAHVMSPYAGEGANLALQDGAELALALIENPGDPEKALDRYEQAMVPRARAAAEMSAANLNLIFGPDAARQLAAFFSTPHPEA</sequence>
<feature type="binding site" evidence="5">
    <location>
        <position position="101"/>
    </location>
    <ligand>
        <name>FAD</name>
        <dbReference type="ChEBI" id="CHEBI:57692"/>
    </ligand>
</feature>
<evidence type="ECO:0000259" key="6">
    <source>
        <dbReference type="Pfam" id="PF01494"/>
    </source>
</evidence>
<dbReference type="PANTHER" id="PTHR46972:SF1">
    <property type="entry name" value="FAD DEPENDENT OXIDOREDUCTASE DOMAIN-CONTAINING PROTEIN"/>
    <property type="match status" value="1"/>
</dbReference>
<evidence type="ECO:0000313" key="8">
    <source>
        <dbReference type="Proteomes" id="UP000612282"/>
    </source>
</evidence>
<dbReference type="RefSeq" id="WP_203809072.1">
    <property type="nucleotide sequence ID" value="NZ_BAAAQE010000119.1"/>
</dbReference>
<feature type="domain" description="FAD-binding" evidence="6">
    <location>
        <begin position="5"/>
        <end position="177"/>
    </location>
</feature>
<keyword evidence="4 5" id="KW-0503">Monooxygenase</keyword>
<gene>
    <name evidence="7" type="ORF">Aco03nite_096760</name>
</gene>
<keyword evidence="8" id="KW-1185">Reference proteome</keyword>
<keyword evidence="3 5" id="KW-0560">Oxidoreductase</keyword>
<dbReference type="HAMAP" id="MF_00845">
    <property type="entry name" value="TetX_monooxygenase"/>
    <property type="match status" value="1"/>
</dbReference>
<evidence type="ECO:0000256" key="4">
    <source>
        <dbReference type="ARBA" id="ARBA00023033"/>
    </source>
</evidence>
<name>A0ABQ3XRX4_9ACTN</name>
<comment type="subcellular location">
    <subcellularLocation>
        <location evidence="5">Cytoplasm</location>
    </subcellularLocation>
</comment>
<dbReference type="SUPFAM" id="SSF51905">
    <property type="entry name" value="FAD/NAD(P)-binding domain"/>
    <property type="match status" value="1"/>
</dbReference>
<comment type="caution">
    <text evidence="7">The sequence shown here is derived from an EMBL/GenBank/DDBJ whole genome shotgun (WGS) entry which is preliminary data.</text>
</comment>
<comment type="subunit">
    <text evidence="5">Monomer.</text>
</comment>
<evidence type="ECO:0000313" key="7">
    <source>
        <dbReference type="EMBL" id="GID61272.1"/>
    </source>
</evidence>
<comment type="catalytic activity">
    <reaction evidence="5">
        <text>a tetracycline + NADPH + O2 + H(+) = an 11a-hydroxytetracycline + NADP(+) + H2O</text>
        <dbReference type="Rhea" id="RHEA:61444"/>
        <dbReference type="ChEBI" id="CHEBI:15377"/>
        <dbReference type="ChEBI" id="CHEBI:15378"/>
        <dbReference type="ChEBI" id="CHEBI:15379"/>
        <dbReference type="ChEBI" id="CHEBI:57783"/>
        <dbReference type="ChEBI" id="CHEBI:58349"/>
        <dbReference type="ChEBI" id="CHEBI:144644"/>
        <dbReference type="ChEBI" id="CHEBI:144645"/>
    </reaction>
</comment>
<dbReference type="EMBL" id="BOMG01000122">
    <property type="protein sequence ID" value="GID61272.1"/>
    <property type="molecule type" value="Genomic_DNA"/>
</dbReference>
<evidence type="ECO:0000256" key="1">
    <source>
        <dbReference type="ARBA" id="ARBA00022630"/>
    </source>
</evidence>
<protein>
    <recommendedName>
        <fullName evidence="5">Flavin-dependent monooxygenase</fullName>
    </recommendedName>
    <alternativeName>
        <fullName evidence="5">TetX monooxygenase</fullName>
        <shortName evidence="5">TetX</shortName>
        <ecNumber evidence="5">1.14.13.-</ecNumber>
    </alternativeName>
</protein>
<dbReference type="Gene3D" id="3.50.50.60">
    <property type="entry name" value="FAD/NAD(P)-binding domain"/>
    <property type="match status" value="1"/>
</dbReference>
<dbReference type="PANTHER" id="PTHR46972">
    <property type="entry name" value="MONOOXYGENASE ASQM-RELATED"/>
    <property type="match status" value="1"/>
</dbReference>
<dbReference type="EC" id="1.14.13.-" evidence="5"/>
<keyword evidence="5" id="KW-0963">Cytoplasm</keyword>
<dbReference type="Proteomes" id="UP000612282">
    <property type="component" value="Unassembled WGS sequence"/>
</dbReference>
<dbReference type="InterPro" id="IPR043683">
    <property type="entry name" value="TetX_monooxygenase"/>
</dbReference>
<comment type="domain">
    <text evidence="5">Consists of an N-terminal FAD-binding domain with a Rossman fold and a C-terminal substrate-binding domain.</text>
</comment>
<accession>A0ABQ3XRX4</accession>
<dbReference type="PRINTS" id="PR00420">
    <property type="entry name" value="RNGMNOXGNASE"/>
</dbReference>